<dbReference type="GO" id="GO:0000023">
    <property type="term" value="P:maltose metabolic process"/>
    <property type="evidence" value="ECO:0007669"/>
    <property type="project" value="EnsemblFungi"/>
</dbReference>
<keyword evidence="1 3" id="KW-0547">Nucleotide-binding</keyword>
<feature type="binding site" evidence="3">
    <location>
        <position position="95"/>
    </location>
    <ligand>
        <name>ATP</name>
        <dbReference type="ChEBI" id="CHEBI:30616"/>
    </ligand>
</feature>
<dbReference type="OrthoDB" id="68483at2759"/>
<dbReference type="AlphaFoldDB" id="G8ZQC5"/>
<gene>
    <name evidence="6" type="primary">TDEL0B06900</name>
    <name evidence="6" type="ORF">TDEL_0B06900</name>
</gene>
<dbReference type="InterPro" id="IPR011009">
    <property type="entry name" value="Kinase-like_dom_sf"/>
</dbReference>
<name>G8ZQC5_TORDE</name>
<dbReference type="GO" id="GO:0007124">
    <property type="term" value="P:pseudohyphal growth"/>
    <property type="evidence" value="ECO:0007669"/>
    <property type="project" value="EnsemblFungi"/>
</dbReference>
<proteinExistence type="predicted"/>
<dbReference type="InterPro" id="IPR008271">
    <property type="entry name" value="Ser/Thr_kinase_AS"/>
</dbReference>
<evidence type="ECO:0000313" key="6">
    <source>
        <dbReference type="EMBL" id="CCE90819.1"/>
    </source>
</evidence>
<dbReference type="PANTHER" id="PTHR24348:SF71">
    <property type="entry name" value="PROTEIN KINASE DOMAIN-CONTAINING PROTEIN"/>
    <property type="match status" value="1"/>
</dbReference>
<dbReference type="HOGENOM" id="CLU_019325_0_0_1"/>
<dbReference type="FunCoup" id="G8ZQC5">
    <property type="interactions" value="302"/>
</dbReference>
<dbReference type="PROSITE" id="PS50011">
    <property type="entry name" value="PROTEIN_KINASE_DOM"/>
    <property type="match status" value="1"/>
</dbReference>
<feature type="compositionally biased region" description="Basic residues" evidence="4">
    <location>
        <begin position="505"/>
        <end position="516"/>
    </location>
</feature>
<dbReference type="SUPFAM" id="SSF56112">
    <property type="entry name" value="Protein kinase-like (PK-like)"/>
    <property type="match status" value="1"/>
</dbReference>
<dbReference type="GO" id="GO:0000144">
    <property type="term" value="C:cellular bud neck septin ring"/>
    <property type="evidence" value="ECO:0007669"/>
    <property type="project" value="EnsemblFungi"/>
</dbReference>
<dbReference type="EMBL" id="HE616743">
    <property type="protein sequence ID" value="CCE90819.1"/>
    <property type="molecule type" value="Genomic_DNA"/>
</dbReference>
<organism evidence="6 7">
    <name type="scientific">Torulaspora delbrueckii</name>
    <name type="common">Yeast</name>
    <name type="synonym">Candida colliculosa</name>
    <dbReference type="NCBI Taxonomy" id="4950"/>
    <lineage>
        <taxon>Eukaryota</taxon>
        <taxon>Fungi</taxon>
        <taxon>Dikarya</taxon>
        <taxon>Ascomycota</taxon>
        <taxon>Saccharomycotina</taxon>
        <taxon>Saccharomycetes</taxon>
        <taxon>Saccharomycetales</taxon>
        <taxon>Saccharomycetaceae</taxon>
        <taxon>Torulaspora</taxon>
    </lineage>
</organism>
<evidence type="ECO:0000259" key="5">
    <source>
        <dbReference type="PROSITE" id="PS50011"/>
    </source>
</evidence>
<dbReference type="Pfam" id="PF00069">
    <property type="entry name" value="Pkinase"/>
    <property type="match status" value="1"/>
</dbReference>
<dbReference type="GO" id="GO:1902935">
    <property type="term" value="P:protein localization to septin ring"/>
    <property type="evidence" value="ECO:0007669"/>
    <property type="project" value="EnsemblFungi"/>
</dbReference>
<dbReference type="GO" id="GO:0042149">
    <property type="term" value="P:cellular response to glucose starvation"/>
    <property type="evidence" value="ECO:0007669"/>
    <property type="project" value="EnsemblFungi"/>
</dbReference>
<dbReference type="SMART" id="SM00220">
    <property type="entry name" value="S_TKc"/>
    <property type="match status" value="1"/>
</dbReference>
<evidence type="ECO:0000256" key="4">
    <source>
        <dbReference type="SAM" id="MobiDB-lite"/>
    </source>
</evidence>
<dbReference type="InterPro" id="IPR017441">
    <property type="entry name" value="Protein_kinase_ATP_BS"/>
</dbReference>
<dbReference type="KEGG" id="tdl:TDEL_0B06900"/>
<dbReference type="STRING" id="1076872.G8ZQC5"/>
<dbReference type="GO" id="GO:0000921">
    <property type="term" value="P:septin ring assembly"/>
    <property type="evidence" value="ECO:0007669"/>
    <property type="project" value="EnsemblFungi"/>
</dbReference>
<dbReference type="PANTHER" id="PTHR24348">
    <property type="entry name" value="SERINE/THREONINE-PROTEIN KINASE UNC-51-RELATED"/>
    <property type="match status" value="1"/>
</dbReference>
<sequence>MNESAFPTLIPTTTSNPVVQVRLSSESQFKNTYYSLVEAHTQSINNAIKPLVKPITTSSRRTINEYQLGSSIGHGQFGKVYKAYSNVTGAMVAIKMISKKPLNNQYSMNQTMRQIQAWRSRGLVTVISGDKAVMLMNVQKCRWEIYIMSKLCNQYVISCKESLDSSQSKSMWVVSEWCNLGELQWQRQSKEDIPSQWQKLKPQYDVASFTEKALIDLTHGLRYLKSQGCIHRDIKPSNILVDGVQGVLKISDFGCSILTPESLPFKEDSMEQCYQAELNKIVGTPAFIAPELCHFEESNSNNTIDGFQLDIWSLGVTLFCLWHNDLPFYGENEFDTYQRAMNISLEPKINGQPINDLIILKLLEKDPSKRMDITTLADTVLPRGSTVKDKPIQTFFNKLWKFKSKKKPPESDTLVLNVRQDLTDSSSSFSEDDEPVQVTEFMDTKPRNNTSKPAEIESNDRLSILSISPIKLATPIKALIRIRSSPATDKSDKSNPSLNSSSPSKLKKKNNSKRLAHSHDIVNFKQFIQPRNTSNDKAPSTPEDIEEYLRFADTK</sequence>
<dbReference type="GO" id="GO:0000902">
    <property type="term" value="P:cell morphogenesis"/>
    <property type="evidence" value="ECO:0007669"/>
    <property type="project" value="EnsemblFungi"/>
</dbReference>
<feature type="region of interest" description="Disordered" evidence="4">
    <location>
        <begin position="486"/>
        <end position="545"/>
    </location>
</feature>
<evidence type="ECO:0000313" key="7">
    <source>
        <dbReference type="Proteomes" id="UP000005627"/>
    </source>
</evidence>
<protein>
    <recommendedName>
        <fullName evidence="5">Protein kinase domain-containing protein</fullName>
    </recommendedName>
</protein>
<reference evidence="6 7" key="1">
    <citation type="journal article" date="2011" name="Proc. Natl. Acad. Sci. U.S.A.">
        <title>Evolutionary erosion of yeast sex chromosomes by mating-type switching accidents.</title>
        <authorList>
            <person name="Gordon J.L."/>
            <person name="Armisen D."/>
            <person name="Proux-Wera E."/>
            <person name="Oheigeartaigh S.S."/>
            <person name="Byrne K.P."/>
            <person name="Wolfe K.H."/>
        </authorList>
    </citation>
    <scope>NUCLEOTIDE SEQUENCE [LARGE SCALE GENOMIC DNA]</scope>
    <source>
        <strain evidence="7">ATCC 10662 / CBS 1146 / NBRC 0425 / NCYC 2629 / NRRL Y-866</strain>
    </source>
</reference>
<dbReference type="Proteomes" id="UP000005627">
    <property type="component" value="Chromosome 2"/>
</dbReference>
<dbReference type="GO" id="GO:0010506">
    <property type="term" value="P:regulation of autophagy"/>
    <property type="evidence" value="ECO:0007669"/>
    <property type="project" value="InterPro"/>
</dbReference>
<dbReference type="InterPro" id="IPR000719">
    <property type="entry name" value="Prot_kinase_dom"/>
</dbReference>
<keyword evidence="2 3" id="KW-0067">ATP-binding</keyword>
<accession>G8ZQC5</accession>
<dbReference type="InParanoid" id="G8ZQC5"/>
<dbReference type="GO" id="GO:0004674">
    <property type="term" value="F:protein serine/threonine kinase activity"/>
    <property type="evidence" value="ECO:0007669"/>
    <property type="project" value="EnsemblFungi"/>
</dbReference>
<dbReference type="Gene3D" id="1.10.510.10">
    <property type="entry name" value="Transferase(Phosphotransferase) domain 1"/>
    <property type="match status" value="1"/>
</dbReference>
<dbReference type="GO" id="GO:0005524">
    <property type="term" value="F:ATP binding"/>
    <property type="evidence" value="ECO:0007669"/>
    <property type="project" value="UniProtKB-UniRule"/>
</dbReference>
<dbReference type="Gene3D" id="3.30.200.20">
    <property type="entry name" value="Phosphorylase Kinase, domain 1"/>
    <property type="match status" value="1"/>
</dbReference>
<evidence type="ECO:0000256" key="2">
    <source>
        <dbReference type="ARBA" id="ARBA00022840"/>
    </source>
</evidence>
<feature type="domain" description="Protein kinase" evidence="5">
    <location>
        <begin position="66"/>
        <end position="396"/>
    </location>
</feature>
<dbReference type="GO" id="GO:0007117">
    <property type="term" value="P:budding cell bud growth"/>
    <property type="evidence" value="ECO:0007669"/>
    <property type="project" value="EnsemblFungi"/>
</dbReference>
<dbReference type="GO" id="GO:0000281">
    <property type="term" value="P:mitotic cytokinesis"/>
    <property type="evidence" value="ECO:0007669"/>
    <property type="project" value="EnsemblFungi"/>
</dbReference>
<feature type="compositionally biased region" description="Polar residues" evidence="4">
    <location>
        <begin position="529"/>
        <end position="538"/>
    </location>
</feature>
<feature type="compositionally biased region" description="Low complexity" evidence="4">
    <location>
        <begin position="494"/>
        <end position="504"/>
    </location>
</feature>
<dbReference type="GeneID" id="11505214"/>
<dbReference type="PROSITE" id="PS00108">
    <property type="entry name" value="PROTEIN_KINASE_ST"/>
    <property type="match status" value="1"/>
</dbReference>
<dbReference type="RefSeq" id="XP_003680030.1">
    <property type="nucleotide sequence ID" value="XM_003679982.1"/>
</dbReference>
<feature type="region of interest" description="Disordered" evidence="4">
    <location>
        <begin position="424"/>
        <end position="455"/>
    </location>
</feature>
<keyword evidence="7" id="KW-1185">Reference proteome</keyword>
<dbReference type="InterPro" id="IPR045269">
    <property type="entry name" value="Atg1-like"/>
</dbReference>
<evidence type="ECO:0000256" key="3">
    <source>
        <dbReference type="PROSITE-ProRule" id="PRU10141"/>
    </source>
</evidence>
<dbReference type="eggNOG" id="KOG0585">
    <property type="taxonomic scope" value="Eukaryota"/>
</dbReference>
<evidence type="ECO:0000256" key="1">
    <source>
        <dbReference type="ARBA" id="ARBA00022741"/>
    </source>
</evidence>
<dbReference type="PROSITE" id="PS00107">
    <property type="entry name" value="PROTEIN_KINASE_ATP"/>
    <property type="match status" value="1"/>
</dbReference>